<dbReference type="AlphaFoldDB" id="A0A418WM12"/>
<dbReference type="Proteomes" id="UP000286100">
    <property type="component" value="Unassembled WGS sequence"/>
</dbReference>
<gene>
    <name evidence="1" type="ORF">D3876_12920</name>
</gene>
<comment type="caution">
    <text evidence="1">The sequence shown here is derived from an EMBL/GenBank/DDBJ whole genome shotgun (WGS) entry which is preliminary data.</text>
</comment>
<dbReference type="EMBL" id="QYUM01000003">
    <property type="protein sequence ID" value="RJF91045.1"/>
    <property type="molecule type" value="Genomic_DNA"/>
</dbReference>
<dbReference type="OrthoDB" id="5196049at2"/>
<keyword evidence="2" id="KW-1185">Reference proteome</keyword>
<proteinExistence type="predicted"/>
<dbReference type="RefSeq" id="WP_119762768.1">
    <property type="nucleotide sequence ID" value="NZ_QYUM01000003.1"/>
</dbReference>
<name>A0A418WM12_9SPHN</name>
<accession>A0A418WM12</accession>
<evidence type="ECO:0000313" key="1">
    <source>
        <dbReference type="EMBL" id="RJF91045.1"/>
    </source>
</evidence>
<reference evidence="1 2" key="1">
    <citation type="submission" date="2018-09" db="EMBL/GenBank/DDBJ databases">
        <authorList>
            <person name="Zhu H."/>
        </authorList>
    </citation>
    <scope>NUCLEOTIDE SEQUENCE [LARGE SCALE GENOMIC DNA]</scope>
    <source>
        <strain evidence="1 2">K2R01-6</strain>
    </source>
</reference>
<protein>
    <submittedName>
        <fullName evidence="1">Uncharacterized protein</fullName>
    </submittedName>
</protein>
<organism evidence="1 2">
    <name type="scientific">Sphingomonas cavernae</name>
    <dbReference type="NCBI Taxonomy" id="2320861"/>
    <lineage>
        <taxon>Bacteria</taxon>
        <taxon>Pseudomonadati</taxon>
        <taxon>Pseudomonadota</taxon>
        <taxon>Alphaproteobacteria</taxon>
        <taxon>Sphingomonadales</taxon>
        <taxon>Sphingomonadaceae</taxon>
        <taxon>Sphingomonas</taxon>
    </lineage>
</organism>
<sequence length="124" mass="13858">MNDNANIWSDDDENNRYEKLDPEEVWDHELASDLIGCTLYVGLTFVDNEGNFRKREQVFGTVESVSASAGIKLIQTNGEIYSMAPVLDAIESSGPESYQLTDDDELVENPNFVAWITAIDPPLN</sequence>
<evidence type="ECO:0000313" key="2">
    <source>
        <dbReference type="Proteomes" id="UP000286100"/>
    </source>
</evidence>